<keyword evidence="2" id="KW-0732">Signal</keyword>
<proteinExistence type="predicted"/>
<comment type="caution">
    <text evidence="3">The sequence shown here is derived from an EMBL/GenBank/DDBJ whole genome shotgun (WGS) entry which is preliminary data.</text>
</comment>
<dbReference type="Proteomes" id="UP001221208">
    <property type="component" value="Unassembled WGS sequence"/>
</dbReference>
<dbReference type="RefSeq" id="WP_273670868.1">
    <property type="nucleotide sequence ID" value="NZ_JAQQXR010000004.1"/>
</dbReference>
<evidence type="ECO:0000256" key="2">
    <source>
        <dbReference type="SAM" id="SignalP"/>
    </source>
</evidence>
<sequence length="104" mass="10999">MKFRHCCALAAWVLLSPAFAAEPAKVSDAHAPVPSSAYISVLAQYQPAVEPAEPADQFWRAANKALAAKAGTSHMGQMPPAGSAPKAADPHPDHSMHHQHKGKQ</sequence>
<feature type="signal peptide" evidence="2">
    <location>
        <begin position="1"/>
        <end position="20"/>
    </location>
</feature>
<dbReference type="EMBL" id="JAQQXR010000004">
    <property type="protein sequence ID" value="MDC8758187.1"/>
    <property type="molecule type" value="Genomic_DNA"/>
</dbReference>
<feature type="region of interest" description="Disordered" evidence="1">
    <location>
        <begin position="69"/>
        <end position="104"/>
    </location>
</feature>
<gene>
    <name evidence="3" type="ORF">OIK44_11370</name>
</gene>
<evidence type="ECO:0000256" key="1">
    <source>
        <dbReference type="SAM" id="MobiDB-lite"/>
    </source>
</evidence>
<keyword evidence="4" id="KW-1185">Reference proteome</keyword>
<protein>
    <submittedName>
        <fullName evidence="3">Uncharacterized protein</fullName>
    </submittedName>
</protein>
<evidence type="ECO:0000313" key="4">
    <source>
        <dbReference type="Proteomes" id="UP001221208"/>
    </source>
</evidence>
<organism evidence="3 4">
    <name type="scientific">Janthinobacterium fluminis</name>
    <dbReference type="NCBI Taxonomy" id="2987524"/>
    <lineage>
        <taxon>Bacteria</taxon>
        <taxon>Pseudomonadati</taxon>
        <taxon>Pseudomonadota</taxon>
        <taxon>Betaproteobacteria</taxon>
        <taxon>Burkholderiales</taxon>
        <taxon>Oxalobacteraceae</taxon>
        <taxon>Janthinobacterium</taxon>
    </lineage>
</organism>
<reference evidence="3 4" key="1">
    <citation type="submission" date="2022-10" db="EMBL/GenBank/DDBJ databases">
        <title>Janthinobacterium sp. hw3 Genome sequencing.</title>
        <authorList>
            <person name="Park S."/>
        </authorList>
    </citation>
    <scope>NUCLEOTIDE SEQUENCE [LARGE SCALE GENOMIC DNA]</scope>
    <source>
        <strain evidence="4">hw3</strain>
    </source>
</reference>
<name>A0ABT5K364_9BURK</name>
<accession>A0ABT5K364</accession>
<feature type="chain" id="PRO_5045368547" evidence="2">
    <location>
        <begin position="21"/>
        <end position="104"/>
    </location>
</feature>
<evidence type="ECO:0000313" key="3">
    <source>
        <dbReference type="EMBL" id="MDC8758187.1"/>
    </source>
</evidence>